<evidence type="ECO:0000313" key="3">
    <source>
        <dbReference type="EMBL" id="MBB6482373.1"/>
    </source>
</evidence>
<sequence>MEYVSPDVLAKEADELIKTIDPSALNPKSRRAIPLQEMPSQDPLVRRNNMEEVALGYTESQVKLEAMRCLQCKNAPCISGCPVSINIPGFIAAAAEGDFEKSIGIIKESSSLPAICGRVCPQETQCMATCTVGKAEKDVMRSVQIGRIERYVADWERENDKIQVPEVAPSTGKRVAIVGSGPSGLSAAFDLRKEGHDVTVYEAFHKNGGVTVYGIPEFRLPKKIVEIEIDTLVKMGVKIVTNFLVGKTRKLTDLLEKDGFDAVYIAAGAGLPKFMGIEGENLVGVFSANEYLTRSNLMKAYDTANSRTPIYHAKKVAIFGGGNVAMDAARTAKRIGAEEVHVVYRRTEAEMPARVEEVHHAKEEGIIFDFLTNPVKILGDENGRVKGIECLKYELGEPDDSGRRRPVPIEGSNFIIDLDACIPSLGNNANPILSNSTPDLEVNKWGNIVVDENNKTSIDRIYAGGDIVLGAATVILAMGQGRHAAESINKLLKA</sequence>
<evidence type="ECO:0000259" key="2">
    <source>
        <dbReference type="Pfam" id="PF14691"/>
    </source>
</evidence>
<dbReference type="EC" id="1.4.1.14" evidence="3"/>
<dbReference type="AlphaFoldDB" id="A0A841REF5"/>
<dbReference type="SUPFAM" id="SSF51971">
    <property type="entry name" value="Nucleotide-binding domain"/>
    <property type="match status" value="2"/>
</dbReference>
<accession>A0A841REF5</accession>
<comment type="caution">
    <text evidence="3">The sequence shown here is derived from an EMBL/GenBank/DDBJ whole genome shotgun (WGS) entry which is preliminary data.</text>
</comment>
<dbReference type="Pfam" id="PF07992">
    <property type="entry name" value="Pyr_redox_2"/>
    <property type="match status" value="1"/>
</dbReference>
<dbReference type="Pfam" id="PF14691">
    <property type="entry name" value="Fer4_20"/>
    <property type="match status" value="1"/>
</dbReference>
<dbReference type="InterPro" id="IPR009051">
    <property type="entry name" value="Helical_ferredxn"/>
</dbReference>
<feature type="domain" description="Dihydroprymidine dehydrogenase" evidence="2">
    <location>
        <begin position="46"/>
        <end position="160"/>
    </location>
</feature>
<dbReference type="InterPro" id="IPR036188">
    <property type="entry name" value="FAD/NAD-bd_sf"/>
</dbReference>
<reference evidence="3 4" key="1">
    <citation type="submission" date="2020-08" db="EMBL/GenBank/DDBJ databases">
        <title>Genomic Encyclopedia of Type Strains, Phase IV (KMG-IV): sequencing the most valuable type-strain genomes for metagenomic binning, comparative biology and taxonomic classification.</title>
        <authorList>
            <person name="Goeker M."/>
        </authorList>
    </citation>
    <scope>NUCLEOTIDE SEQUENCE [LARGE SCALE GENOMIC DNA]</scope>
    <source>
        <strain evidence="3 4">DSM 2461</strain>
    </source>
</reference>
<dbReference type="Proteomes" id="UP000587760">
    <property type="component" value="Unassembled WGS sequence"/>
</dbReference>
<dbReference type="PANTHER" id="PTHR42783:SF3">
    <property type="entry name" value="GLUTAMATE SYNTHASE [NADPH] SMALL CHAIN-RELATED"/>
    <property type="match status" value="1"/>
</dbReference>
<protein>
    <submittedName>
        <fullName evidence="3">Glutamate synthase (NADPH/NADH) small chain</fullName>
        <ecNumber evidence="3">1.4.1.13</ecNumber>
        <ecNumber evidence="3">1.4.1.14</ecNumber>
    </submittedName>
</protein>
<proteinExistence type="predicted"/>
<dbReference type="NCBIfam" id="TIGR01316">
    <property type="entry name" value="gltA"/>
    <property type="match status" value="1"/>
</dbReference>
<dbReference type="Gene3D" id="3.50.50.60">
    <property type="entry name" value="FAD/NAD(P)-binding domain"/>
    <property type="match status" value="2"/>
</dbReference>
<dbReference type="InterPro" id="IPR023753">
    <property type="entry name" value="FAD/NAD-binding_dom"/>
</dbReference>
<keyword evidence="3" id="KW-0560">Oxidoreductase</keyword>
<keyword evidence="4" id="KW-1185">Reference proteome</keyword>
<dbReference type="SUPFAM" id="SSF46548">
    <property type="entry name" value="alpha-helical ferredoxin"/>
    <property type="match status" value="1"/>
</dbReference>
<dbReference type="Gene3D" id="1.10.1060.10">
    <property type="entry name" value="Alpha-helical ferredoxin"/>
    <property type="match status" value="1"/>
</dbReference>
<organism evidence="3 4">
    <name type="scientific">Spirochaeta isovalerica</name>
    <dbReference type="NCBI Taxonomy" id="150"/>
    <lineage>
        <taxon>Bacteria</taxon>
        <taxon>Pseudomonadati</taxon>
        <taxon>Spirochaetota</taxon>
        <taxon>Spirochaetia</taxon>
        <taxon>Spirochaetales</taxon>
        <taxon>Spirochaetaceae</taxon>
        <taxon>Spirochaeta</taxon>
    </lineage>
</organism>
<feature type="domain" description="FAD/NAD(P)-binding" evidence="1">
    <location>
        <begin position="174"/>
        <end position="481"/>
    </location>
</feature>
<evidence type="ECO:0000313" key="4">
    <source>
        <dbReference type="Proteomes" id="UP000587760"/>
    </source>
</evidence>
<dbReference type="Gene3D" id="3.40.50.720">
    <property type="entry name" value="NAD(P)-binding Rossmann-like Domain"/>
    <property type="match status" value="1"/>
</dbReference>
<dbReference type="EMBL" id="JACHGJ010000011">
    <property type="protein sequence ID" value="MBB6482373.1"/>
    <property type="molecule type" value="Genomic_DNA"/>
</dbReference>
<dbReference type="InterPro" id="IPR028261">
    <property type="entry name" value="DPD_II"/>
</dbReference>
<name>A0A841REF5_9SPIO</name>
<dbReference type="GO" id="GO:0016040">
    <property type="term" value="F:glutamate synthase (NADH) activity"/>
    <property type="evidence" value="ECO:0007669"/>
    <property type="project" value="UniProtKB-EC"/>
</dbReference>
<gene>
    <name evidence="3" type="ORF">HNR50_004066</name>
</gene>
<dbReference type="RefSeq" id="WP_184748610.1">
    <property type="nucleotide sequence ID" value="NZ_JACHGJ010000011.1"/>
</dbReference>
<dbReference type="PANTHER" id="PTHR42783">
    <property type="entry name" value="GLUTAMATE SYNTHASE [NADPH] SMALL CHAIN"/>
    <property type="match status" value="1"/>
</dbReference>
<dbReference type="EC" id="1.4.1.13" evidence="3"/>
<evidence type="ECO:0000259" key="1">
    <source>
        <dbReference type="Pfam" id="PF07992"/>
    </source>
</evidence>
<dbReference type="InterPro" id="IPR006004">
    <property type="entry name" value="SudA-like"/>
</dbReference>
<dbReference type="GO" id="GO:0051536">
    <property type="term" value="F:iron-sulfur cluster binding"/>
    <property type="evidence" value="ECO:0007669"/>
    <property type="project" value="InterPro"/>
</dbReference>
<dbReference type="GO" id="GO:0004355">
    <property type="term" value="F:glutamate synthase (NADPH) activity"/>
    <property type="evidence" value="ECO:0007669"/>
    <property type="project" value="UniProtKB-EC"/>
</dbReference>
<dbReference type="PRINTS" id="PR00419">
    <property type="entry name" value="ADXRDTASE"/>
</dbReference>